<comment type="caution">
    <text evidence="2">The sequence shown here is derived from an EMBL/GenBank/DDBJ whole genome shotgun (WGS) entry which is preliminary data.</text>
</comment>
<keyword evidence="1" id="KW-1133">Transmembrane helix</keyword>
<evidence type="ECO:0000313" key="2">
    <source>
        <dbReference type="EMBL" id="EJX08073.1"/>
    </source>
</evidence>
<keyword evidence="1" id="KW-0472">Membrane</keyword>
<dbReference type="EMBL" id="AMCI01000714">
    <property type="protein sequence ID" value="EJX08073.1"/>
    <property type="molecule type" value="Genomic_DNA"/>
</dbReference>
<organism evidence="2">
    <name type="scientific">gut metagenome</name>
    <dbReference type="NCBI Taxonomy" id="749906"/>
    <lineage>
        <taxon>unclassified sequences</taxon>
        <taxon>metagenomes</taxon>
        <taxon>organismal metagenomes</taxon>
    </lineage>
</organism>
<keyword evidence="1" id="KW-0812">Transmembrane</keyword>
<evidence type="ECO:0008006" key="3">
    <source>
        <dbReference type="Google" id="ProtNLM"/>
    </source>
</evidence>
<accession>J9GY68</accession>
<dbReference type="AlphaFoldDB" id="J9GY68"/>
<reference evidence="2" key="1">
    <citation type="journal article" date="2012" name="PLoS ONE">
        <title>Gene sets for utilization of primary and secondary nutrition supplies in the distal gut of endangered iberian lynx.</title>
        <authorList>
            <person name="Alcaide M."/>
            <person name="Messina E."/>
            <person name="Richter M."/>
            <person name="Bargiela R."/>
            <person name="Peplies J."/>
            <person name="Huws S.A."/>
            <person name="Newbold C.J."/>
            <person name="Golyshin P.N."/>
            <person name="Simon M.A."/>
            <person name="Lopez G."/>
            <person name="Yakimov M.M."/>
            <person name="Ferrer M."/>
        </authorList>
    </citation>
    <scope>NUCLEOTIDE SEQUENCE</scope>
</reference>
<protein>
    <recommendedName>
        <fullName evidence="3">Transmembrane protein</fullName>
    </recommendedName>
</protein>
<proteinExistence type="predicted"/>
<evidence type="ECO:0000256" key="1">
    <source>
        <dbReference type="SAM" id="Phobius"/>
    </source>
</evidence>
<name>J9GY68_9ZZZZ</name>
<feature type="transmembrane region" description="Helical" evidence="1">
    <location>
        <begin position="116"/>
        <end position="138"/>
    </location>
</feature>
<gene>
    <name evidence="2" type="ORF">EVA_03818</name>
</gene>
<sequence length="148" mass="15473">MRNVSNTSDHLCLSTSLLDFLLGRGSKCCNLNGQGLSQLTVAQNLNAIQTLFDEACLNQGLGVNNGTCLKTCFQIAHLNGSILGSENVVKAALRQTALQRHLAAFKAGLLNTRPSFLALMSITCGLTVAAAVTAALALRSSVGTLRGL</sequence>